<sequence length="165" mass="17049">MKLRSLLAVIGLVIAGLVATSPAQAAQTKHLTFTLTVTSTATTLHTMPGDVTYGWNHLVGKTTWGKRAARVEFLGQVSYVDGSGPFGGFVTITRAGGTSIGFSVTGLAMSPPTPGTDQTRFRGTIQVLSGTGGYEGATGIGVMTGYRKAALGSPVTLTFDLNVRP</sequence>
<evidence type="ECO:0000313" key="1">
    <source>
        <dbReference type="EMBL" id="CAB4917047.1"/>
    </source>
</evidence>
<protein>
    <submittedName>
        <fullName evidence="1">Unannotated protein</fullName>
    </submittedName>
</protein>
<reference evidence="1" key="1">
    <citation type="submission" date="2020-05" db="EMBL/GenBank/DDBJ databases">
        <authorList>
            <person name="Chiriac C."/>
            <person name="Salcher M."/>
            <person name="Ghai R."/>
            <person name="Kavagutti S V."/>
        </authorList>
    </citation>
    <scope>NUCLEOTIDE SEQUENCE</scope>
</reference>
<organism evidence="1">
    <name type="scientific">freshwater metagenome</name>
    <dbReference type="NCBI Taxonomy" id="449393"/>
    <lineage>
        <taxon>unclassified sequences</taxon>
        <taxon>metagenomes</taxon>
        <taxon>ecological metagenomes</taxon>
    </lineage>
</organism>
<dbReference type="EMBL" id="CAFBMR010000046">
    <property type="protein sequence ID" value="CAB4917047.1"/>
    <property type="molecule type" value="Genomic_DNA"/>
</dbReference>
<accession>A0A6J7H7L1</accession>
<proteinExistence type="predicted"/>
<gene>
    <name evidence="1" type="ORF">UFOPK3610_01187</name>
</gene>
<name>A0A6J7H7L1_9ZZZZ</name>
<dbReference type="AlphaFoldDB" id="A0A6J7H7L1"/>